<dbReference type="EMBL" id="BSDY01000014">
    <property type="protein sequence ID" value="GLI57166.1"/>
    <property type="molecule type" value="Genomic_DNA"/>
</dbReference>
<evidence type="ECO:0000313" key="3">
    <source>
        <dbReference type="Proteomes" id="UP001144471"/>
    </source>
</evidence>
<keyword evidence="1" id="KW-0472">Membrane</keyword>
<gene>
    <name evidence="2" type="ORF">PM10SUCC1_26800</name>
</gene>
<feature type="transmembrane region" description="Helical" evidence="1">
    <location>
        <begin position="6"/>
        <end position="29"/>
    </location>
</feature>
<keyword evidence="1" id="KW-1133">Transmembrane helix</keyword>
<comment type="caution">
    <text evidence="2">The sequence shown here is derived from an EMBL/GenBank/DDBJ whole genome shotgun (WGS) entry which is preliminary data.</text>
</comment>
<evidence type="ECO:0000256" key="1">
    <source>
        <dbReference type="SAM" id="Phobius"/>
    </source>
</evidence>
<keyword evidence="1" id="KW-0812">Transmembrane</keyword>
<feature type="transmembrane region" description="Helical" evidence="1">
    <location>
        <begin position="50"/>
        <end position="66"/>
    </location>
</feature>
<accession>A0A9W6LNB5</accession>
<name>A0A9W6LNB5_9FUSO</name>
<evidence type="ECO:0000313" key="2">
    <source>
        <dbReference type="EMBL" id="GLI57166.1"/>
    </source>
</evidence>
<dbReference type="AlphaFoldDB" id="A0A9W6LNB5"/>
<organism evidence="2 3">
    <name type="scientific">Propionigenium maris DSM 9537</name>
    <dbReference type="NCBI Taxonomy" id="1123000"/>
    <lineage>
        <taxon>Bacteria</taxon>
        <taxon>Fusobacteriati</taxon>
        <taxon>Fusobacteriota</taxon>
        <taxon>Fusobacteriia</taxon>
        <taxon>Fusobacteriales</taxon>
        <taxon>Fusobacteriaceae</taxon>
        <taxon>Propionigenium</taxon>
    </lineage>
</organism>
<keyword evidence="3" id="KW-1185">Reference proteome</keyword>
<sequence>MEILQSLIWLVISFGISTMIITMCYVILLKSLVFLKILTYEKRPFRGKDGAIIMLFSVILFLFMVVKNRQDIFPYLS</sequence>
<proteinExistence type="predicted"/>
<dbReference type="Proteomes" id="UP001144471">
    <property type="component" value="Unassembled WGS sequence"/>
</dbReference>
<protein>
    <submittedName>
        <fullName evidence="2">Uncharacterized protein</fullName>
    </submittedName>
</protein>
<reference evidence="2" key="1">
    <citation type="submission" date="2022-12" db="EMBL/GenBank/DDBJ databases">
        <title>Reference genome sequencing for broad-spectrum identification of bacterial and archaeal isolates by mass spectrometry.</title>
        <authorList>
            <person name="Sekiguchi Y."/>
            <person name="Tourlousse D.M."/>
        </authorList>
    </citation>
    <scope>NUCLEOTIDE SEQUENCE</scope>
    <source>
        <strain evidence="2">10succ1</strain>
    </source>
</reference>